<proteinExistence type="predicted"/>
<name>A0ABS1UW43_9ACTN</name>
<protein>
    <recommendedName>
        <fullName evidence="4">Bacterial transcriptional activator domain-containing protein</fullName>
    </recommendedName>
</protein>
<gene>
    <name evidence="2" type="ORF">JMF97_28180</name>
</gene>
<evidence type="ECO:0000313" key="3">
    <source>
        <dbReference type="Proteomes" id="UP000661193"/>
    </source>
</evidence>
<organism evidence="2 3">
    <name type="scientific">Micromonospora fiedleri</name>
    <dbReference type="NCBI Taxonomy" id="1157498"/>
    <lineage>
        <taxon>Bacteria</taxon>
        <taxon>Bacillati</taxon>
        <taxon>Actinomycetota</taxon>
        <taxon>Actinomycetes</taxon>
        <taxon>Micromonosporales</taxon>
        <taxon>Micromonosporaceae</taxon>
        <taxon>Micromonospora</taxon>
    </lineage>
</organism>
<dbReference type="RefSeq" id="WP_203224285.1">
    <property type="nucleotide sequence ID" value="NZ_JAETXL010000014.1"/>
</dbReference>
<accession>A0ABS1UW43</accession>
<keyword evidence="3" id="KW-1185">Reference proteome</keyword>
<feature type="compositionally biased region" description="Polar residues" evidence="1">
    <location>
        <begin position="82"/>
        <end position="93"/>
    </location>
</feature>
<reference evidence="2 3" key="1">
    <citation type="submission" date="2021-01" db="EMBL/GenBank/DDBJ databases">
        <title>Genome sequencing of Micromonospora fiedleri MG-37.</title>
        <authorList>
            <person name="Moreland P.E.J."/>
            <person name="Stach J.E.M."/>
        </authorList>
    </citation>
    <scope>NUCLEOTIDE SEQUENCE [LARGE SCALE GENOMIC DNA]</scope>
    <source>
        <strain evidence="2 3">MG-37</strain>
    </source>
</reference>
<evidence type="ECO:0008006" key="4">
    <source>
        <dbReference type="Google" id="ProtNLM"/>
    </source>
</evidence>
<comment type="caution">
    <text evidence="2">The sequence shown here is derived from an EMBL/GenBank/DDBJ whole genome shotgun (WGS) entry which is preliminary data.</text>
</comment>
<dbReference type="Proteomes" id="UP000661193">
    <property type="component" value="Unassembled WGS sequence"/>
</dbReference>
<evidence type="ECO:0000313" key="2">
    <source>
        <dbReference type="EMBL" id="MBL6280044.1"/>
    </source>
</evidence>
<feature type="region of interest" description="Disordered" evidence="1">
    <location>
        <begin position="64"/>
        <end position="93"/>
    </location>
</feature>
<sequence>MSRVGGPNAAVMGLMGRFTVLSTVGRGHEVIEEIRQVHTRVPDDTHDVLAHALLSAGDREAARAVWRPDTPIRPDAPPWATRPSSRTATPGSG</sequence>
<evidence type="ECO:0000256" key="1">
    <source>
        <dbReference type="SAM" id="MobiDB-lite"/>
    </source>
</evidence>
<dbReference type="EMBL" id="JAETXL010000014">
    <property type="protein sequence ID" value="MBL6280044.1"/>
    <property type="molecule type" value="Genomic_DNA"/>
</dbReference>